<dbReference type="Proteomes" id="UP001472677">
    <property type="component" value="Unassembled WGS sequence"/>
</dbReference>
<dbReference type="PANTHER" id="PTHR33700:SF25">
    <property type="entry name" value="TRANSMEMBRANE PROTEIN"/>
    <property type="match status" value="1"/>
</dbReference>
<evidence type="ECO:0000256" key="1">
    <source>
        <dbReference type="SAM" id="MobiDB-lite"/>
    </source>
</evidence>
<feature type="compositionally biased region" description="Basic and acidic residues" evidence="1">
    <location>
        <begin position="124"/>
        <end position="152"/>
    </location>
</feature>
<comment type="caution">
    <text evidence="2">The sequence shown here is derived from an EMBL/GenBank/DDBJ whole genome shotgun (WGS) entry which is preliminary data.</text>
</comment>
<feature type="compositionally biased region" description="Basic and acidic residues" evidence="1">
    <location>
        <begin position="188"/>
        <end position="205"/>
    </location>
</feature>
<name>A0ABR2G8W6_9ROSI</name>
<protein>
    <submittedName>
        <fullName evidence="2">Uncharacterized protein</fullName>
    </submittedName>
</protein>
<dbReference type="EMBL" id="JBBPBM010000002">
    <property type="protein sequence ID" value="KAK8596991.1"/>
    <property type="molecule type" value="Genomic_DNA"/>
</dbReference>
<feature type="region of interest" description="Disordered" evidence="1">
    <location>
        <begin position="95"/>
        <end position="212"/>
    </location>
</feature>
<evidence type="ECO:0000313" key="3">
    <source>
        <dbReference type="Proteomes" id="UP001472677"/>
    </source>
</evidence>
<evidence type="ECO:0000313" key="2">
    <source>
        <dbReference type="EMBL" id="KAK8596991.1"/>
    </source>
</evidence>
<keyword evidence="3" id="KW-1185">Reference proteome</keyword>
<sequence>MGGSINSAELHYLHLIADPSLTGLMHIQGLTMLKQPATRNQRYKGFRVKHALQICVLLALCIWLLNQVKNSYDNKGSGIFRTETSEHSHAAIKLGRKDLDPQGKGSSAEINGVVVEEVEEEVEESKAEESEDDGRGGGDDEIDGRDQEKAEGEESEEVEDLIDEEDREQENQIEDLSLLEDQTTNEGDEQHKIDEDDEQRRDVTEKLGGIPS</sequence>
<gene>
    <name evidence="2" type="ORF">V6N12_065468</name>
</gene>
<reference evidence="2 3" key="1">
    <citation type="journal article" date="2024" name="G3 (Bethesda)">
        <title>Genome assembly of Hibiscus sabdariffa L. provides insights into metabolisms of medicinal natural products.</title>
        <authorList>
            <person name="Kim T."/>
        </authorList>
    </citation>
    <scope>NUCLEOTIDE SEQUENCE [LARGE SCALE GENOMIC DNA]</scope>
    <source>
        <strain evidence="2">TK-2024</strain>
        <tissue evidence="2">Old leaves</tissue>
    </source>
</reference>
<feature type="compositionally biased region" description="Acidic residues" evidence="1">
    <location>
        <begin position="153"/>
        <end position="173"/>
    </location>
</feature>
<proteinExistence type="predicted"/>
<organism evidence="2 3">
    <name type="scientific">Hibiscus sabdariffa</name>
    <name type="common">roselle</name>
    <dbReference type="NCBI Taxonomy" id="183260"/>
    <lineage>
        <taxon>Eukaryota</taxon>
        <taxon>Viridiplantae</taxon>
        <taxon>Streptophyta</taxon>
        <taxon>Embryophyta</taxon>
        <taxon>Tracheophyta</taxon>
        <taxon>Spermatophyta</taxon>
        <taxon>Magnoliopsida</taxon>
        <taxon>eudicotyledons</taxon>
        <taxon>Gunneridae</taxon>
        <taxon>Pentapetalae</taxon>
        <taxon>rosids</taxon>
        <taxon>malvids</taxon>
        <taxon>Malvales</taxon>
        <taxon>Malvaceae</taxon>
        <taxon>Malvoideae</taxon>
        <taxon>Hibiscus</taxon>
    </lineage>
</organism>
<accession>A0ABR2G8W6</accession>
<dbReference type="PANTHER" id="PTHR33700">
    <property type="entry name" value="MYB-LIKE PROTEIN X"/>
    <property type="match status" value="1"/>
</dbReference>